<dbReference type="Pfam" id="PF07687">
    <property type="entry name" value="M20_dimer"/>
    <property type="match status" value="1"/>
</dbReference>
<dbReference type="PANTHER" id="PTHR30575:SF3">
    <property type="entry name" value="PEPTIDASE M20 DIMERISATION DOMAIN-CONTAINING PROTEIN"/>
    <property type="match status" value="1"/>
</dbReference>
<dbReference type="InterPro" id="IPR002933">
    <property type="entry name" value="Peptidase_M20"/>
</dbReference>
<feature type="domain" description="Peptidase M20 dimerisation" evidence="2">
    <location>
        <begin position="173"/>
        <end position="263"/>
    </location>
</feature>
<dbReference type="NCBIfam" id="TIGR01891">
    <property type="entry name" value="amidohydrolases"/>
    <property type="match status" value="1"/>
</dbReference>
<name>A0A943EDC6_9FIRM</name>
<evidence type="ECO:0000313" key="4">
    <source>
        <dbReference type="Proteomes" id="UP000754226"/>
    </source>
</evidence>
<gene>
    <name evidence="3" type="ORF">KHX13_03135</name>
</gene>
<proteinExistence type="inferred from homology"/>
<dbReference type="Gene3D" id="3.30.70.360">
    <property type="match status" value="1"/>
</dbReference>
<dbReference type="AlphaFoldDB" id="A0A943EDC6"/>
<dbReference type="InterPro" id="IPR036264">
    <property type="entry name" value="Bact_exopeptidase_dim_dom"/>
</dbReference>
<dbReference type="GO" id="GO:0071713">
    <property type="term" value="F:para-aminobenzoyl-glutamate hydrolase activity"/>
    <property type="evidence" value="ECO:0007669"/>
    <property type="project" value="TreeGrafter"/>
</dbReference>
<comment type="caution">
    <text evidence="3">The sequence shown here is derived from an EMBL/GenBank/DDBJ whole genome shotgun (WGS) entry which is preliminary data.</text>
</comment>
<dbReference type="Proteomes" id="UP000754226">
    <property type="component" value="Unassembled WGS sequence"/>
</dbReference>
<accession>A0A943EDC6</accession>
<protein>
    <recommendedName>
        <fullName evidence="1">Peptidase M20 domain-containing protein 2</fullName>
    </recommendedName>
</protein>
<evidence type="ECO:0000313" key="3">
    <source>
        <dbReference type="EMBL" id="MBS5519318.1"/>
    </source>
</evidence>
<dbReference type="Pfam" id="PF01546">
    <property type="entry name" value="Peptidase_M20"/>
    <property type="match status" value="1"/>
</dbReference>
<dbReference type="InterPro" id="IPR017439">
    <property type="entry name" value="Amidohydrolase"/>
</dbReference>
<evidence type="ECO:0000256" key="1">
    <source>
        <dbReference type="PIRNR" id="PIRNR037226"/>
    </source>
</evidence>
<organism evidence="3 4">
    <name type="scientific">Acidaminococcus intestini</name>
    <dbReference type="NCBI Taxonomy" id="187327"/>
    <lineage>
        <taxon>Bacteria</taxon>
        <taxon>Bacillati</taxon>
        <taxon>Bacillota</taxon>
        <taxon>Negativicutes</taxon>
        <taxon>Acidaminococcales</taxon>
        <taxon>Acidaminococcaceae</taxon>
        <taxon>Acidaminococcus</taxon>
    </lineage>
</organism>
<dbReference type="EMBL" id="JAGZCZ010000003">
    <property type="protein sequence ID" value="MBS5519318.1"/>
    <property type="molecule type" value="Genomic_DNA"/>
</dbReference>
<evidence type="ECO:0000259" key="2">
    <source>
        <dbReference type="Pfam" id="PF07687"/>
    </source>
</evidence>
<reference evidence="3" key="1">
    <citation type="submission" date="2021-02" db="EMBL/GenBank/DDBJ databases">
        <title>Infant gut strain persistence is associated with maternal origin, phylogeny, and functional potential including surface adhesion and iron acquisition.</title>
        <authorList>
            <person name="Lou Y.C."/>
        </authorList>
    </citation>
    <scope>NUCLEOTIDE SEQUENCE</scope>
    <source>
        <strain evidence="3">L3_106_000M1_dasL3_106_000M1_concoct_15</strain>
    </source>
</reference>
<dbReference type="GO" id="GO:0046657">
    <property type="term" value="P:folic acid catabolic process"/>
    <property type="evidence" value="ECO:0007669"/>
    <property type="project" value="TreeGrafter"/>
</dbReference>
<dbReference type="InterPro" id="IPR052030">
    <property type="entry name" value="Peptidase_M20/M20A_hydrolases"/>
</dbReference>
<dbReference type="SUPFAM" id="SSF53187">
    <property type="entry name" value="Zn-dependent exopeptidases"/>
    <property type="match status" value="1"/>
</dbReference>
<comment type="similarity">
    <text evidence="1">Belongs to the peptidase M20A family.</text>
</comment>
<dbReference type="SUPFAM" id="SSF55031">
    <property type="entry name" value="Bacterial exopeptidase dimerisation domain"/>
    <property type="match status" value="1"/>
</dbReference>
<dbReference type="GO" id="GO:0005737">
    <property type="term" value="C:cytoplasm"/>
    <property type="evidence" value="ECO:0007669"/>
    <property type="project" value="TreeGrafter"/>
</dbReference>
<dbReference type="Gene3D" id="3.40.630.10">
    <property type="entry name" value="Zn peptidases"/>
    <property type="match status" value="1"/>
</dbReference>
<dbReference type="GO" id="GO:0016805">
    <property type="term" value="F:dipeptidase activity"/>
    <property type="evidence" value="ECO:0007669"/>
    <property type="project" value="InterPro"/>
</dbReference>
<dbReference type="InterPro" id="IPR011650">
    <property type="entry name" value="Peptidase_M20_dimer"/>
</dbReference>
<dbReference type="PIRSF" id="PIRSF037226">
    <property type="entry name" value="Amidohydrolase_ACY1L2_prd"/>
    <property type="match status" value="1"/>
</dbReference>
<dbReference type="PANTHER" id="PTHR30575">
    <property type="entry name" value="PEPTIDASE M20"/>
    <property type="match status" value="1"/>
</dbReference>
<sequence length="396" mass="42684">MNKIVMEQVAKHRKEAETLVRTFYDHPEISMEESASSRAIVDALAPYGFTIEYPFMAKELGYDTAFRATLKRGEGPKCSIMVEYDALPGIGHGCGHNLHGPLSVLAGIVLSELPEDAFHGTLEVIGTPAEETVGAKLIFAKEGVFDGDALAIMMHSTSGGISRTNTQANALRAYEITFTGKTAHAAGDPWDGHNALTALRKFLDLVDARRDSFHPFTIASGIITEGGEAPNVVPDRAALRFEFRYPVKREIERLDRIVKNCAKGAALALDCSVEFALAGPDFDDMVRVPLLEEKIKELFTSYGEPVGDPLPPGGSTDAGNVSYRCPTLHAYISISDKACPGHSAALRDATITPHALDQMAKGAAVIAEMVLTVFNDAGYRAAVQKEFEQSVTGKEG</sequence>
<dbReference type="InterPro" id="IPR017144">
    <property type="entry name" value="Xaa-Arg_dipeptidase"/>
</dbReference>